<sequence length="65" mass="7735">MKKDLEDTCVTYKIWTMKSLQRFLFHVCCFVETSHIIFCNLPGLFIMWTLRKYAVMLKNGILITT</sequence>
<evidence type="ECO:0000313" key="1">
    <source>
        <dbReference type="EMBL" id="KAJ0017912.1"/>
    </source>
</evidence>
<reference evidence="2" key="1">
    <citation type="journal article" date="2023" name="G3 (Bethesda)">
        <title>Genome assembly and association tests identify interacting loci associated with vigor, precocity, and sex in interspecific pistachio rootstocks.</title>
        <authorList>
            <person name="Palmer W."/>
            <person name="Jacygrad E."/>
            <person name="Sagayaradj S."/>
            <person name="Cavanaugh K."/>
            <person name="Han R."/>
            <person name="Bertier L."/>
            <person name="Beede B."/>
            <person name="Kafkas S."/>
            <person name="Golino D."/>
            <person name="Preece J."/>
            <person name="Michelmore R."/>
        </authorList>
    </citation>
    <scope>NUCLEOTIDE SEQUENCE [LARGE SCALE GENOMIC DNA]</scope>
</reference>
<name>A0ACC0XI42_9ROSI</name>
<dbReference type="EMBL" id="CM047747">
    <property type="protein sequence ID" value="KAJ0017912.1"/>
    <property type="molecule type" value="Genomic_DNA"/>
</dbReference>
<keyword evidence="2" id="KW-1185">Reference proteome</keyword>
<dbReference type="Proteomes" id="UP001163603">
    <property type="component" value="Chromosome 12"/>
</dbReference>
<proteinExistence type="predicted"/>
<organism evidence="1 2">
    <name type="scientific">Pistacia integerrima</name>
    <dbReference type="NCBI Taxonomy" id="434235"/>
    <lineage>
        <taxon>Eukaryota</taxon>
        <taxon>Viridiplantae</taxon>
        <taxon>Streptophyta</taxon>
        <taxon>Embryophyta</taxon>
        <taxon>Tracheophyta</taxon>
        <taxon>Spermatophyta</taxon>
        <taxon>Magnoliopsida</taxon>
        <taxon>eudicotyledons</taxon>
        <taxon>Gunneridae</taxon>
        <taxon>Pentapetalae</taxon>
        <taxon>rosids</taxon>
        <taxon>malvids</taxon>
        <taxon>Sapindales</taxon>
        <taxon>Anacardiaceae</taxon>
        <taxon>Pistacia</taxon>
    </lineage>
</organism>
<protein>
    <submittedName>
        <fullName evidence="1">Uncharacterized protein</fullName>
    </submittedName>
</protein>
<comment type="caution">
    <text evidence="1">The sequence shown here is derived from an EMBL/GenBank/DDBJ whole genome shotgun (WGS) entry which is preliminary data.</text>
</comment>
<gene>
    <name evidence="1" type="ORF">Pint_10258</name>
</gene>
<evidence type="ECO:0000313" key="2">
    <source>
        <dbReference type="Proteomes" id="UP001163603"/>
    </source>
</evidence>
<accession>A0ACC0XI42</accession>